<proteinExistence type="inferred from homology"/>
<accession>A0AAQ4D897</accession>
<dbReference type="Proteomes" id="UP001321473">
    <property type="component" value="Unassembled WGS sequence"/>
</dbReference>
<dbReference type="InterPro" id="IPR002659">
    <property type="entry name" value="Glyco_trans_31"/>
</dbReference>
<dbReference type="EMBL" id="JARKHS020033801">
    <property type="protein sequence ID" value="KAK8758687.1"/>
    <property type="molecule type" value="Genomic_DNA"/>
</dbReference>
<evidence type="ECO:0000256" key="2">
    <source>
        <dbReference type="ARBA" id="ARBA00008661"/>
    </source>
</evidence>
<comment type="similarity">
    <text evidence="2 11">Belongs to the glycosyltransferase 31 family.</text>
</comment>
<keyword evidence="8 11" id="KW-0333">Golgi apparatus</keyword>
<evidence type="ECO:0000256" key="6">
    <source>
        <dbReference type="ARBA" id="ARBA00022968"/>
    </source>
</evidence>
<name>A0AAQ4D897_AMBAM</name>
<dbReference type="AlphaFoldDB" id="A0AAQ4D897"/>
<evidence type="ECO:0000313" key="12">
    <source>
        <dbReference type="EMBL" id="KAK8758687.1"/>
    </source>
</evidence>
<evidence type="ECO:0000256" key="9">
    <source>
        <dbReference type="ARBA" id="ARBA00023136"/>
    </source>
</evidence>
<evidence type="ECO:0000256" key="3">
    <source>
        <dbReference type="ARBA" id="ARBA00022676"/>
    </source>
</evidence>
<dbReference type="EC" id="2.4.1.-" evidence="11"/>
<dbReference type="GO" id="GO:0006493">
    <property type="term" value="P:protein O-linked glycosylation"/>
    <property type="evidence" value="ECO:0007669"/>
    <property type="project" value="TreeGrafter"/>
</dbReference>
<dbReference type="Gene3D" id="3.90.550.50">
    <property type="match status" value="1"/>
</dbReference>
<dbReference type="Pfam" id="PF01762">
    <property type="entry name" value="Galactosyl_T"/>
    <property type="match status" value="1"/>
</dbReference>
<organism evidence="12 13">
    <name type="scientific">Amblyomma americanum</name>
    <name type="common">Lone star tick</name>
    <dbReference type="NCBI Taxonomy" id="6943"/>
    <lineage>
        <taxon>Eukaryota</taxon>
        <taxon>Metazoa</taxon>
        <taxon>Ecdysozoa</taxon>
        <taxon>Arthropoda</taxon>
        <taxon>Chelicerata</taxon>
        <taxon>Arachnida</taxon>
        <taxon>Acari</taxon>
        <taxon>Parasitiformes</taxon>
        <taxon>Ixodida</taxon>
        <taxon>Ixodoidea</taxon>
        <taxon>Ixodidae</taxon>
        <taxon>Amblyomminae</taxon>
        <taxon>Amblyomma</taxon>
    </lineage>
</organism>
<dbReference type="PANTHER" id="PTHR11214">
    <property type="entry name" value="BETA-1,3-N-ACETYLGLUCOSAMINYLTRANSFERASE"/>
    <property type="match status" value="1"/>
</dbReference>
<keyword evidence="13" id="KW-1185">Reference proteome</keyword>
<evidence type="ECO:0000313" key="13">
    <source>
        <dbReference type="Proteomes" id="UP001321473"/>
    </source>
</evidence>
<keyword evidence="9 11" id="KW-0472">Membrane</keyword>
<dbReference type="GO" id="GO:0016758">
    <property type="term" value="F:hexosyltransferase activity"/>
    <property type="evidence" value="ECO:0007669"/>
    <property type="project" value="InterPro"/>
</dbReference>
<feature type="transmembrane region" description="Helical" evidence="11">
    <location>
        <begin position="16"/>
        <end position="35"/>
    </location>
</feature>
<dbReference type="GO" id="GO:0000139">
    <property type="term" value="C:Golgi membrane"/>
    <property type="evidence" value="ECO:0007669"/>
    <property type="project" value="UniProtKB-SubCell"/>
</dbReference>
<dbReference type="PANTHER" id="PTHR11214:SF334">
    <property type="entry name" value="HEXOSYLTRANSFERASE"/>
    <property type="match status" value="1"/>
</dbReference>
<evidence type="ECO:0000256" key="4">
    <source>
        <dbReference type="ARBA" id="ARBA00022679"/>
    </source>
</evidence>
<keyword evidence="4" id="KW-0808">Transferase</keyword>
<keyword evidence="6 11" id="KW-0735">Signal-anchor</keyword>
<keyword evidence="5 11" id="KW-0812">Transmembrane</keyword>
<keyword evidence="10" id="KW-0325">Glycoprotein</keyword>
<evidence type="ECO:0000256" key="8">
    <source>
        <dbReference type="ARBA" id="ARBA00023034"/>
    </source>
</evidence>
<evidence type="ECO:0000256" key="10">
    <source>
        <dbReference type="ARBA" id="ARBA00023180"/>
    </source>
</evidence>
<comment type="subcellular location">
    <subcellularLocation>
        <location evidence="1 11">Golgi apparatus membrane</location>
        <topology evidence="1 11">Single-pass type II membrane protein</topology>
    </subcellularLocation>
</comment>
<dbReference type="FunFam" id="3.90.550.50:FF:000001">
    <property type="entry name" value="Hexosyltransferase"/>
    <property type="match status" value="1"/>
</dbReference>
<keyword evidence="7 11" id="KW-1133">Transmembrane helix</keyword>
<evidence type="ECO:0000256" key="7">
    <source>
        <dbReference type="ARBA" id="ARBA00022989"/>
    </source>
</evidence>
<sequence>MQAPLCNHEDMPSSAAQARIVVLLICLIVGAILLYKRQQKHEQSSKPPLRRVLATKLLPRLYHLPKDYIILPPAICSKNSINGSVRFFVVVVSAVDQKEQRQAIRETWGRDLMSRRNNSLVFLLGRAKNTDEQRRVFEESGEYFDIVQADTWEGYRNLTDKSVVALHLAVTHCPQASFLFKTDDDTFVNVAELMKEAKDLPKNSIYGSIHANNSPIRESDTKWSVTYEEYKPEHYPDFVSGSAYIVGGDVIASLYTQTGRVRPLPLEDVYITGLCAKAAGIPRVDLPKFSSVDVPSVCDMKNMVTSHYMTPQMMLQFWRELRNKELKC</sequence>
<reference evidence="12 13" key="1">
    <citation type="journal article" date="2023" name="Arcadia Sci">
        <title>De novo assembly of a long-read Amblyomma americanum tick genome.</title>
        <authorList>
            <person name="Chou S."/>
            <person name="Poskanzer K.E."/>
            <person name="Rollins M."/>
            <person name="Thuy-Boun P.S."/>
        </authorList>
    </citation>
    <scope>NUCLEOTIDE SEQUENCE [LARGE SCALE GENOMIC DNA]</scope>
    <source>
        <strain evidence="12">F_SG_1</strain>
        <tissue evidence="12">Salivary glands</tissue>
    </source>
</reference>
<keyword evidence="3 11" id="KW-0328">Glycosyltransferase</keyword>
<evidence type="ECO:0000256" key="5">
    <source>
        <dbReference type="ARBA" id="ARBA00022692"/>
    </source>
</evidence>
<evidence type="ECO:0000256" key="1">
    <source>
        <dbReference type="ARBA" id="ARBA00004323"/>
    </source>
</evidence>
<gene>
    <name evidence="12" type="ORF">V5799_003683</name>
</gene>
<comment type="caution">
    <text evidence="12">The sequence shown here is derived from an EMBL/GenBank/DDBJ whole genome shotgun (WGS) entry which is preliminary data.</text>
</comment>
<protein>
    <recommendedName>
        <fullName evidence="11">Hexosyltransferase</fullName>
        <ecNumber evidence="11">2.4.1.-</ecNumber>
    </recommendedName>
</protein>
<evidence type="ECO:0000256" key="11">
    <source>
        <dbReference type="RuleBase" id="RU363063"/>
    </source>
</evidence>